<sequence length="215" mass="24786">MHVLDDPHGLSPRAQAFLRRAWVEPPAAPQSSLRDQATDFAVRREGFTARFGGLNYDVRRSVRIRDQRLDSVRRWRFDLLEAVHAERRGWSFDWYGELVSSPVFYLAHTDGRVGVRAGGPFLEVWTSFDHLIESHALMDELAGWDPVTPSSLETWVPTRPDDDQLTELLAPLSPVPEASGPCDRWWRSDDLAVRQFHAWTDTRPRPIGTMIWSRR</sequence>
<accession>A0ABQ3Z2V2</accession>
<protein>
    <submittedName>
        <fullName evidence="1">Uncharacterized protein</fullName>
    </submittedName>
</protein>
<proteinExistence type="predicted"/>
<dbReference type="Proteomes" id="UP000637628">
    <property type="component" value="Unassembled WGS sequence"/>
</dbReference>
<evidence type="ECO:0000313" key="1">
    <source>
        <dbReference type="EMBL" id="GIE04164.1"/>
    </source>
</evidence>
<keyword evidence="2" id="KW-1185">Reference proteome</keyword>
<organism evidence="1 2">
    <name type="scientific">Paractinoplanes durhamensis</name>
    <dbReference type="NCBI Taxonomy" id="113563"/>
    <lineage>
        <taxon>Bacteria</taxon>
        <taxon>Bacillati</taxon>
        <taxon>Actinomycetota</taxon>
        <taxon>Actinomycetes</taxon>
        <taxon>Micromonosporales</taxon>
        <taxon>Micromonosporaceae</taxon>
        <taxon>Paractinoplanes</taxon>
    </lineage>
</organism>
<dbReference type="EMBL" id="BOML01000043">
    <property type="protein sequence ID" value="GIE04164.1"/>
    <property type="molecule type" value="Genomic_DNA"/>
</dbReference>
<name>A0ABQ3Z2V2_9ACTN</name>
<evidence type="ECO:0000313" key="2">
    <source>
        <dbReference type="Proteomes" id="UP000637628"/>
    </source>
</evidence>
<reference evidence="1 2" key="1">
    <citation type="submission" date="2021-01" db="EMBL/GenBank/DDBJ databases">
        <title>Whole genome shotgun sequence of Actinoplanes durhamensis NBRC 14914.</title>
        <authorList>
            <person name="Komaki H."/>
            <person name="Tamura T."/>
        </authorList>
    </citation>
    <scope>NUCLEOTIDE SEQUENCE [LARGE SCALE GENOMIC DNA]</scope>
    <source>
        <strain evidence="1 2">NBRC 14914</strain>
    </source>
</reference>
<gene>
    <name evidence="1" type="ORF">Adu01nite_55140</name>
</gene>
<comment type="caution">
    <text evidence="1">The sequence shown here is derived from an EMBL/GenBank/DDBJ whole genome shotgun (WGS) entry which is preliminary data.</text>
</comment>